<name>A0A7M4F9D9_CROPO</name>
<proteinExistence type="predicted"/>
<sequence length="75" mass="8061">VKENLEALSLYYLLEGLDVFKSASPDLELLQGPWHGFTSARGARARCQMIGRYKAAAGVLHPVLGSTIQKGCGEA</sequence>
<dbReference type="AlphaFoldDB" id="A0A7M4F9D9"/>
<keyword evidence="2" id="KW-1185">Reference proteome</keyword>
<organism evidence="1 2">
    <name type="scientific">Crocodylus porosus</name>
    <name type="common">Saltwater crocodile</name>
    <name type="synonym">Estuarine crocodile</name>
    <dbReference type="NCBI Taxonomy" id="8502"/>
    <lineage>
        <taxon>Eukaryota</taxon>
        <taxon>Metazoa</taxon>
        <taxon>Chordata</taxon>
        <taxon>Craniata</taxon>
        <taxon>Vertebrata</taxon>
        <taxon>Euteleostomi</taxon>
        <taxon>Archelosauria</taxon>
        <taxon>Archosauria</taxon>
        <taxon>Crocodylia</taxon>
        <taxon>Longirostres</taxon>
        <taxon>Crocodylidae</taxon>
        <taxon>Crocodylus</taxon>
    </lineage>
</organism>
<accession>A0A7M4F9D9</accession>
<reference evidence="1" key="2">
    <citation type="submission" date="2025-09" db="UniProtKB">
        <authorList>
            <consortium name="Ensembl"/>
        </authorList>
    </citation>
    <scope>IDENTIFICATION</scope>
</reference>
<dbReference type="Ensembl" id="ENSCPRT00005024542.1">
    <property type="protein sequence ID" value="ENSCPRP00005020993.1"/>
    <property type="gene ID" value="ENSCPRG00005014618.1"/>
</dbReference>
<dbReference type="Proteomes" id="UP000594220">
    <property type="component" value="Unplaced"/>
</dbReference>
<protein>
    <submittedName>
        <fullName evidence="1">Uncharacterized protein</fullName>
    </submittedName>
</protein>
<evidence type="ECO:0000313" key="2">
    <source>
        <dbReference type="Proteomes" id="UP000594220"/>
    </source>
</evidence>
<evidence type="ECO:0000313" key="1">
    <source>
        <dbReference type="Ensembl" id="ENSCPRP00005020993.1"/>
    </source>
</evidence>
<reference evidence="1" key="1">
    <citation type="submission" date="2025-08" db="UniProtKB">
        <authorList>
            <consortium name="Ensembl"/>
        </authorList>
    </citation>
    <scope>IDENTIFICATION</scope>
</reference>